<dbReference type="GO" id="GO:0009279">
    <property type="term" value="C:cell outer membrane"/>
    <property type="evidence" value="ECO:0007669"/>
    <property type="project" value="UniProtKB-SubCell"/>
</dbReference>
<dbReference type="Gene3D" id="3.30.1370.120">
    <property type="match status" value="3"/>
</dbReference>
<evidence type="ECO:0000256" key="9">
    <source>
        <dbReference type="ARBA" id="ARBA00023237"/>
    </source>
</evidence>
<dbReference type="InterPro" id="IPR038591">
    <property type="entry name" value="NolW-like_sf"/>
</dbReference>
<accession>A0A963Z4A0</accession>
<dbReference type="InterPro" id="IPR049371">
    <property type="entry name" value="GspD-like_N0"/>
</dbReference>
<comment type="subcellular location">
    <subcellularLocation>
        <location evidence="1 10">Cell outer membrane</location>
    </subcellularLocation>
</comment>
<protein>
    <submittedName>
        <fullName evidence="14">Type II secretion system secretin GspD</fullName>
    </submittedName>
</protein>
<dbReference type="Proteomes" id="UP000721844">
    <property type="component" value="Unassembled WGS sequence"/>
</dbReference>
<evidence type="ECO:0000259" key="11">
    <source>
        <dbReference type="Pfam" id="PF00263"/>
    </source>
</evidence>
<keyword evidence="15" id="KW-1185">Reference proteome</keyword>
<dbReference type="AlphaFoldDB" id="A0A963Z4A0"/>
<feature type="domain" description="NolW-like" evidence="12">
    <location>
        <begin position="334"/>
        <end position="469"/>
    </location>
</feature>
<evidence type="ECO:0000256" key="3">
    <source>
        <dbReference type="ARBA" id="ARBA00022448"/>
    </source>
</evidence>
<feature type="domain" description="NolW-like" evidence="12">
    <location>
        <begin position="193"/>
        <end position="250"/>
    </location>
</feature>
<evidence type="ECO:0000256" key="7">
    <source>
        <dbReference type="ARBA" id="ARBA00022927"/>
    </source>
</evidence>
<keyword evidence="5" id="KW-0812">Transmembrane</keyword>
<dbReference type="GO" id="GO:0015628">
    <property type="term" value="P:protein secretion by the type II secretion system"/>
    <property type="evidence" value="ECO:0007669"/>
    <property type="project" value="InterPro"/>
</dbReference>
<dbReference type="NCBIfam" id="TIGR02517">
    <property type="entry name" value="type_II_gspD"/>
    <property type="match status" value="1"/>
</dbReference>
<dbReference type="Pfam" id="PF21305">
    <property type="entry name" value="type_II_gspD_N0"/>
    <property type="match status" value="1"/>
</dbReference>
<evidence type="ECO:0000259" key="13">
    <source>
        <dbReference type="Pfam" id="PF21305"/>
    </source>
</evidence>
<evidence type="ECO:0000259" key="12">
    <source>
        <dbReference type="Pfam" id="PF03958"/>
    </source>
</evidence>
<evidence type="ECO:0000256" key="6">
    <source>
        <dbReference type="ARBA" id="ARBA00022729"/>
    </source>
</evidence>
<evidence type="ECO:0000256" key="8">
    <source>
        <dbReference type="ARBA" id="ARBA00023136"/>
    </source>
</evidence>
<evidence type="ECO:0000256" key="4">
    <source>
        <dbReference type="ARBA" id="ARBA00022452"/>
    </source>
</evidence>
<evidence type="ECO:0000256" key="10">
    <source>
        <dbReference type="RuleBase" id="RU004004"/>
    </source>
</evidence>
<evidence type="ECO:0000256" key="1">
    <source>
        <dbReference type="ARBA" id="ARBA00004442"/>
    </source>
</evidence>
<comment type="similarity">
    <text evidence="2">Belongs to the bacterial secretin family. GSP D subfamily.</text>
</comment>
<feature type="domain" description="NolW-like" evidence="12">
    <location>
        <begin position="260"/>
        <end position="323"/>
    </location>
</feature>
<dbReference type="PANTHER" id="PTHR30332">
    <property type="entry name" value="PROBABLE GENERAL SECRETION PATHWAY PROTEIN D"/>
    <property type="match status" value="1"/>
</dbReference>
<dbReference type="InterPro" id="IPR013356">
    <property type="entry name" value="T2SS_GspD"/>
</dbReference>
<dbReference type="Pfam" id="PF00263">
    <property type="entry name" value="Secretin"/>
    <property type="match status" value="1"/>
</dbReference>
<evidence type="ECO:0000256" key="2">
    <source>
        <dbReference type="ARBA" id="ARBA00006980"/>
    </source>
</evidence>
<dbReference type="InterPro" id="IPR001775">
    <property type="entry name" value="GspD/PilQ"/>
</dbReference>
<keyword evidence="4" id="KW-1134">Transmembrane beta strand</keyword>
<dbReference type="EMBL" id="JAESVA010000004">
    <property type="protein sequence ID" value="MCB8881483.1"/>
    <property type="molecule type" value="Genomic_DNA"/>
</dbReference>
<name>A0A963Z4A0_9PROT</name>
<keyword evidence="3 10" id="KW-0813">Transport</keyword>
<sequence length="739" mass="76157">MSSVSLVHRYRLPGLLCLGFAIVSLNGCNHQSVAPLAGASAPAIATQPLGPAPAAGNGPISLSTDSDSARFVRPEVQIGTGQFMNPGSTQPAPVTFSGADVSLNFVNADARDVVQSVIGGILKQAYTVDPAVKGTVTLETPSPIPRSNVIGVLTNALQVSGIGLVLRGDVYAAVPIANAAKQAPLGASVGFVSRMVQLNYVSATEVEQALQPLVPPNASLRVAQGSNVLLVSGNSIDVDTLCDDIASFDVDYLRGMSFALVPLQNGMASEVATDVNKLLATTSRGIGDMVKVAPIERMNAILVTAMQPAYLRQVENWITRFDQGNGEGTPQLFIYRVQNGRATDLALVLRRALGIQDTAAGGATQSGGDGGSFDIQTNASDSNAAAGLKTVQTALSGAPSSSAAAPAQADVLLGGGGGSGSDAGAGGWSGSDVRVTADPTNNALIIMAKSQEYATIRAALTQLDVTPLQVLIEATVAQVTLSNQLSMGLQYYIKSGNFGAIFAPSQAGAASATTLTPFGGFALNGAANVLYAAGGTNIVLQALQSKTTVRVLSSPDLLVLNNETAKLQVGDQVPVATQSSSSTLTDTAQTVNAIAYRDTGVILQVTPRVNESGLVQLDLEEEVSAPTATATSSSYDQLNSPSISTRKVSSTLAINDGQTIVLAGLIQQTDSRGQSGLPWLQDIPVLGYLFGTKTKSLNRSELIVLITPYVIRNQNDADSVTAELRNSLRLTVPVAAQAE</sequence>
<dbReference type="PANTHER" id="PTHR30332:SF25">
    <property type="entry name" value="SECRETIN XPSD"/>
    <property type="match status" value="1"/>
</dbReference>
<evidence type="ECO:0000313" key="15">
    <source>
        <dbReference type="Proteomes" id="UP000721844"/>
    </source>
</evidence>
<dbReference type="InterPro" id="IPR050810">
    <property type="entry name" value="Bact_Secretion_Sys_Channel"/>
</dbReference>
<dbReference type="RefSeq" id="WP_227308152.1">
    <property type="nucleotide sequence ID" value="NZ_JAESVA010000004.1"/>
</dbReference>
<comment type="caution">
    <text evidence="14">The sequence shown here is derived from an EMBL/GenBank/DDBJ whole genome shotgun (WGS) entry which is preliminary data.</text>
</comment>
<keyword evidence="6" id="KW-0732">Signal</keyword>
<evidence type="ECO:0000256" key="5">
    <source>
        <dbReference type="ARBA" id="ARBA00022692"/>
    </source>
</evidence>
<feature type="domain" description="Type II/III secretion system secretin-like" evidence="11">
    <location>
        <begin position="542"/>
        <end position="712"/>
    </location>
</feature>
<dbReference type="GO" id="GO:0015627">
    <property type="term" value="C:type II protein secretion system complex"/>
    <property type="evidence" value="ECO:0007669"/>
    <property type="project" value="InterPro"/>
</dbReference>
<dbReference type="InterPro" id="IPR004846">
    <property type="entry name" value="T2SS/T3SS_dom"/>
</dbReference>
<dbReference type="InterPro" id="IPR005644">
    <property type="entry name" value="NolW-like"/>
</dbReference>
<gene>
    <name evidence="14" type="primary">gspD</name>
    <name evidence="14" type="ORF">ACELLULO517_14630</name>
</gene>
<dbReference type="PRINTS" id="PR00811">
    <property type="entry name" value="BCTERIALGSPD"/>
</dbReference>
<organism evidence="14 15">
    <name type="scientific">Acidisoma cellulosilyticum</name>
    <dbReference type="NCBI Taxonomy" id="2802395"/>
    <lineage>
        <taxon>Bacteria</taxon>
        <taxon>Pseudomonadati</taxon>
        <taxon>Pseudomonadota</taxon>
        <taxon>Alphaproteobacteria</taxon>
        <taxon>Acetobacterales</taxon>
        <taxon>Acidocellaceae</taxon>
        <taxon>Acidisoma</taxon>
    </lineage>
</organism>
<feature type="domain" description="GspD-like N0" evidence="13">
    <location>
        <begin position="103"/>
        <end position="169"/>
    </location>
</feature>
<dbReference type="Pfam" id="PF03958">
    <property type="entry name" value="Secretin_N"/>
    <property type="match status" value="3"/>
</dbReference>
<proteinExistence type="inferred from homology"/>
<keyword evidence="7" id="KW-0653">Protein transport</keyword>
<reference evidence="14 15" key="1">
    <citation type="journal article" date="2021" name="Microorganisms">
        <title>Acidisoma silvae sp. nov. and Acidisomacellulosilytica sp. nov., Two Acidophilic Bacteria Isolated from Decaying Wood, Hydrolyzing Cellulose and Producing Poly-3-hydroxybutyrate.</title>
        <authorList>
            <person name="Mieszkin S."/>
            <person name="Pouder E."/>
            <person name="Uroz S."/>
            <person name="Simon-Colin C."/>
            <person name="Alain K."/>
        </authorList>
    </citation>
    <scope>NUCLEOTIDE SEQUENCE [LARGE SCALE GENOMIC DNA]</scope>
    <source>
        <strain evidence="14 15">HW T5.17</strain>
    </source>
</reference>
<evidence type="ECO:0000313" key="14">
    <source>
        <dbReference type="EMBL" id="MCB8881483.1"/>
    </source>
</evidence>
<keyword evidence="8" id="KW-0472">Membrane</keyword>
<keyword evidence="9" id="KW-0998">Cell outer membrane</keyword>